<keyword evidence="2" id="KW-0812">Transmembrane</keyword>
<feature type="compositionally biased region" description="Basic residues" evidence="1">
    <location>
        <begin position="35"/>
        <end position="45"/>
    </location>
</feature>
<comment type="caution">
    <text evidence="3">The sequence shown here is derived from an EMBL/GenBank/DDBJ whole genome shotgun (WGS) entry which is preliminary data.</text>
</comment>
<reference evidence="3 4" key="1">
    <citation type="journal article" date="2014" name="Genome Announc.">
        <title>Draft Genome Sequences of Three Alkaliphilic Bacillus Strains, Bacillus wakoensis JCM 9140T, Bacillus akibai JCM 9157T, and Bacillus hemicellulosilyticus JCM 9152T.</title>
        <authorList>
            <person name="Yuki M."/>
            <person name="Oshima K."/>
            <person name="Suda W."/>
            <person name="Oshida Y."/>
            <person name="Kitamura K."/>
            <person name="Iida T."/>
            <person name="Hattori M."/>
            <person name="Ohkuma M."/>
        </authorList>
    </citation>
    <scope>NUCLEOTIDE SEQUENCE [LARGE SCALE GENOMIC DNA]</scope>
    <source>
        <strain evidence="3 4">JCM 9157</strain>
    </source>
</reference>
<sequence length="78" mass="9159">MSEHDQAKQLRQQMKSQKRDKAKAEASDQTLPPRSRVHQSRAKHKKKKYTLSFPLIRLLLILFLALIIAAVTFPYWMP</sequence>
<feature type="transmembrane region" description="Helical" evidence="2">
    <location>
        <begin position="55"/>
        <end position="77"/>
    </location>
</feature>
<dbReference type="eggNOG" id="ENOG503093P">
    <property type="taxonomic scope" value="Bacteria"/>
</dbReference>
<keyword evidence="4" id="KW-1185">Reference proteome</keyword>
<feature type="region of interest" description="Disordered" evidence="1">
    <location>
        <begin position="1"/>
        <end position="45"/>
    </location>
</feature>
<keyword evidence="2" id="KW-0472">Membrane</keyword>
<organism evidence="3 4">
    <name type="scientific">Halalkalibacter akibai (strain ATCC 43226 / DSM 21942 / CIP 109018 / JCM 9157 / 1139)</name>
    <name type="common">Bacillus akibai</name>
    <dbReference type="NCBI Taxonomy" id="1236973"/>
    <lineage>
        <taxon>Bacteria</taxon>
        <taxon>Bacillati</taxon>
        <taxon>Bacillota</taxon>
        <taxon>Bacilli</taxon>
        <taxon>Bacillales</taxon>
        <taxon>Bacillaceae</taxon>
        <taxon>Halalkalibacter</taxon>
    </lineage>
</organism>
<proteinExistence type="predicted"/>
<evidence type="ECO:0000256" key="1">
    <source>
        <dbReference type="SAM" id="MobiDB-lite"/>
    </source>
</evidence>
<evidence type="ECO:0000256" key="2">
    <source>
        <dbReference type="SAM" id="Phobius"/>
    </source>
</evidence>
<evidence type="ECO:0000313" key="4">
    <source>
        <dbReference type="Proteomes" id="UP000018896"/>
    </source>
</evidence>
<keyword evidence="2" id="KW-1133">Transmembrane helix</keyword>
<dbReference type="STRING" id="1236973.JCM9157_3028"/>
<dbReference type="EMBL" id="BAUV01000024">
    <property type="protein sequence ID" value="GAE35891.1"/>
    <property type="molecule type" value="Genomic_DNA"/>
</dbReference>
<dbReference type="AlphaFoldDB" id="W4QUW6"/>
<feature type="compositionally biased region" description="Basic and acidic residues" evidence="1">
    <location>
        <begin position="17"/>
        <end position="26"/>
    </location>
</feature>
<evidence type="ECO:0000313" key="3">
    <source>
        <dbReference type="EMBL" id="GAE35891.1"/>
    </source>
</evidence>
<dbReference type="RefSeq" id="WP_035665503.1">
    <property type="nucleotide sequence ID" value="NZ_BAUV01000024.1"/>
</dbReference>
<dbReference type="Proteomes" id="UP000018896">
    <property type="component" value="Unassembled WGS sequence"/>
</dbReference>
<gene>
    <name evidence="3" type="ORF">JCM9157_3028</name>
</gene>
<accession>W4QUW6</accession>
<name>W4QUW6_HALA3</name>
<protein>
    <submittedName>
        <fullName evidence="3">Uncharacterized protein</fullName>
    </submittedName>
</protein>